<evidence type="ECO:0000313" key="5">
    <source>
        <dbReference type="EMBL" id="NYD91266.1"/>
    </source>
</evidence>
<evidence type="ECO:0000256" key="2">
    <source>
        <dbReference type="ARBA" id="ARBA00022630"/>
    </source>
</evidence>
<keyword evidence="6" id="KW-1185">Reference proteome</keyword>
<dbReference type="PRINTS" id="PR00469">
    <property type="entry name" value="PNDRDTASEII"/>
</dbReference>
<feature type="domain" description="FAD/NAD(P)-binding" evidence="4">
    <location>
        <begin position="183"/>
        <end position="283"/>
    </location>
</feature>
<feature type="domain" description="FAD/NAD(P)-binding" evidence="4">
    <location>
        <begin position="2"/>
        <end position="137"/>
    </location>
</feature>
<comment type="caution">
    <text evidence="5">The sequence shown here is derived from an EMBL/GenBank/DDBJ whole genome shotgun (WGS) entry which is preliminary data.</text>
</comment>
<dbReference type="Proteomes" id="UP000517753">
    <property type="component" value="Unassembled WGS sequence"/>
</dbReference>
<keyword evidence="3" id="KW-0560">Oxidoreductase</keyword>
<dbReference type="PRINTS" id="PR00368">
    <property type="entry name" value="FADPNR"/>
</dbReference>
<evidence type="ECO:0000256" key="1">
    <source>
        <dbReference type="ARBA" id="ARBA00018719"/>
    </source>
</evidence>
<dbReference type="PANTHER" id="PTHR48105">
    <property type="entry name" value="THIOREDOXIN REDUCTASE 1-RELATED-RELATED"/>
    <property type="match status" value="1"/>
</dbReference>
<organism evidence="5 6">
    <name type="scientific">Sphingomonas melonis</name>
    <dbReference type="NCBI Taxonomy" id="152682"/>
    <lineage>
        <taxon>Bacteria</taxon>
        <taxon>Pseudomonadati</taxon>
        <taxon>Pseudomonadota</taxon>
        <taxon>Alphaproteobacteria</taxon>
        <taxon>Sphingomonadales</taxon>
        <taxon>Sphingomonadaceae</taxon>
        <taxon>Sphingomonas</taxon>
    </lineage>
</organism>
<reference evidence="5 6" key="1">
    <citation type="submission" date="2020-08" db="EMBL/GenBank/DDBJ databases">
        <title>The Agave Microbiome: Exploring the role of microbial communities in plant adaptations to desert environments.</title>
        <authorList>
            <person name="Partida-Martinez L.P."/>
        </authorList>
    </citation>
    <scope>NUCLEOTIDE SEQUENCE [LARGE SCALE GENOMIC DNA]</scope>
    <source>
        <strain evidence="5 6">AS2.3</strain>
    </source>
</reference>
<accession>A0A7Y9K2R1</accession>
<dbReference type="Gene3D" id="3.50.50.60">
    <property type="entry name" value="FAD/NAD(P)-binding domain"/>
    <property type="match status" value="2"/>
</dbReference>
<dbReference type="SUPFAM" id="SSF51905">
    <property type="entry name" value="FAD/NAD(P)-binding domain"/>
    <property type="match status" value="1"/>
</dbReference>
<protein>
    <recommendedName>
        <fullName evidence="1">Thioredoxin reductase</fullName>
    </recommendedName>
</protein>
<dbReference type="InterPro" id="IPR036188">
    <property type="entry name" value="FAD/NAD-bd_sf"/>
</dbReference>
<dbReference type="RefSeq" id="WP_179509671.1">
    <property type="nucleotide sequence ID" value="NZ_JACCBY010000004.1"/>
</dbReference>
<dbReference type="AlphaFoldDB" id="A0A7Y9K2R1"/>
<proteinExistence type="predicted"/>
<keyword evidence="2" id="KW-0285">Flavoprotein</keyword>
<evidence type="ECO:0000259" key="4">
    <source>
        <dbReference type="Pfam" id="PF07992"/>
    </source>
</evidence>
<dbReference type="InterPro" id="IPR050097">
    <property type="entry name" value="Ferredoxin-NADP_redctase_2"/>
</dbReference>
<evidence type="ECO:0000256" key="3">
    <source>
        <dbReference type="ARBA" id="ARBA00023002"/>
    </source>
</evidence>
<name>A0A7Y9K2R1_9SPHN</name>
<gene>
    <name evidence="5" type="ORF">HD841_003073</name>
</gene>
<dbReference type="GO" id="GO:0016491">
    <property type="term" value="F:oxidoreductase activity"/>
    <property type="evidence" value="ECO:0007669"/>
    <property type="project" value="UniProtKB-KW"/>
</dbReference>
<sequence>MYDVIVIGGSFGGQSAAMQLARARQRVLLIDAGEPRNRFADAAHGFLGQDGRTPHAIMREATCQLLAYPTAEVLPATARAAAREDEHFVVTLGTGAERRARRLVLATGVTDVLPDIPGLAERWGATVLHCPYCHGYEVRDRQIGIIANHPMSAHQAVLIPDWGPAIYFTQGTHEPGDDEVLLLRRRNVAIERTPVVDLIGDAPDLRGVRLADGRTVSVGAIFTAPKTRPTSPIAAMLGCAMQDGPSGPFVTVDSWGLTSVPGVYVAGDAASPMHNATIASASGVLAGIAAHQSLARTQA</sequence>
<dbReference type="EMBL" id="JACCBY010000004">
    <property type="protein sequence ID" value="NYD91266.1"/>
    <property type="molecule type" value="Genomic_DNA"/>
</dbReference>
<dbReference type="Pfam" id="PF07992">
    <property type="entry name" value="Pyr_redox_2"/>
    <property type="match status" value="2"/>
</dbReference>
<dbReference type="InterPro" id="IPR023753">
    <property type="entry name" value="FAD/NAD-binding_dom"/>
</dbReference>
<evidence type="ECO:0000313" key="6">
    <source>
        <dbReference type="Proteomes" id="UP000517753"/>
    </source>
</evidence>